<proteinExistence type="predicted"/>
<dbReference type="EMBL" id="JADGJD010001171">
    <property type="protein sequence ID" value="KAJ3046421.1"/>
    <property type="molecule type" value="Genomic_DNA"/>
</dbReference>
<evidence type="ECO:0000313" key="2">
    <source>
        <dbReference type="Proteomes" id="UP001212841"/>
    </source>
</evidence>
<dbReference type="Proteomes" id="UP001212841">
    <property type="component" value="Unassembled WGS sequence"/>
</dbReference>
<dbReference type="AlphaFoldDB" id="A0AAD5X2B1"/>
<protein>
    <submittedName>
        <fullName evidence="1">Uncharacterized protein</fullName>
    </submittedName>
</protein>
<gene>
    <name evidence="1" type="ORF">HK097_000875</name>
</gene>
<keyword evidence="2" id="KW-1185">Reference proteome</keyword>
<organism evidence="1 2">
    <name type="scientific">Rhizophlyctis rosea</name>
    <dbReference type="NCBI Taxonomy" id="64517"/>
    <lineage>
        <taxon>Eukaryota</taxon>
        <taxon>Fungi</taxon>
        <taxon>Fungi incertae sedis</taxon>
        <taxon>Chytridiomycota</taxon>
        <taxon>Chytridiomycota incertae sedis</taxon>
        <taxon>Chytridiomycetes</taxon>
        <taxon>Rhizophlyctidales</taxon>
        <taxon>Rhizophlyctidaceae</taxon>
        <taxon>Rhizophlyctis</taxon>
    </lineage>
</organism>
<reference evidence="1" key="1">
    <citation type="submission" date="2020-05" db="EMBL/GenBank/DDBJ databases">
        <title>Phylogenomic resolution of chytrid fungi.</title>
        <authorList>
            <person name="Stajich J.E."/>
            <person name="Amses K."/>
            <person name="Simmons R."/>
            <person name="Seto K."/>
            <person name="Myers J."/>
            <person name="Bonds A."/>
            <person name="Quandt C.A."/>
            <person name="Barry K."/>
            <person name="Liu P."/>
            <person name="Grigoriev I."/>
            <person name="Longcore J.E."/>
            <person name="James T.Y."/>
        </authorList>
    </citation>
    <scope>NUCLEOTIDE SEQUENCE</scope>
    <source>
        <strain evidence="1">JEL0318</strain>
    </source>
</reference>
<sequence>MTADTFSPPPDRIYPISSSDDAVSIYLNVRDKYLEILSTNQKTCSLTLICYGSSYDSSSPTIYVTCCAPEVLPNMQLCSLPVLVLRGQQWPEKGGVTQEVADPDWYQNVDCGRSIGVADPDKGTGSFGGYLINRSEKCIVGMTCGHVFGGSAKAGTTVDQPSPADFDYAISRAREKIAEYRSSPGLRRLVTMLDEKATMLEQQIDKRQFGVLQHLNVQEVVNDVGVCSTDD</sequence>
<comment type="caution">
    <text evidence="1">The sequence shown here is derived from an EMBL/GenBank/DDBJ whole genome shotgun (WGS) entry which is preliminary data.</text>
</comment>
<accession>A0AAD5X2B1</accession>
<name>A0AAD5X2B1_9FUNG</name>
<evidence type="ECO:0000313" key="1">
    <source>
        <dbReference type="EMBL" id="KAJ3046421.1"/>
    </source>
</evidence>